<proteinExistence type="predicted"/>
<name>A0A2X4Y683_SERPL</name>
<dbReference type="Proteomes" id="UP000594967">
    <property type="component" value="Chromosome"/>
</dbReference>
<evidence type="ECO:0000313" key="1">
    <source>
        <dbReference type="EMBL" id="QPS19805.1"/>
    </source>
</evidence>
<dbReference type="AlphaFoldDB" id="A0A2X4Y683"/>
<evidence type="ECO:0000313" key="3">
    <source>
        <dbReference type="Proteomes" id="UP000248897"/>
    </source>
</evidence>
<dbReference type="EMBL" id="LS483469">
    <property type="protein sequence ID" value="SQI44014.1"/>
    <property type="molecule type" value="Genomic_DNA"/>
</dbReference>
<sequence length="109" mass="12527">MSLRLLQQAIQERKPISFEYNKEGKVQGERIGNTHAVFIMRRKDSSESTKVHIVQTAGVTDSGKDFPDFRMFDITEITNVRIIDSEPNFVIDARYNPLWDGYAHVIAKV</sequence>
<dbReference type="Proteomes" id="UP000248897">
    <property type="component" value="Chromosome 1"/>
</dbReference>
<evidence type="ECO:0008006" key="5">
    <source>
        <dbReference type="Google" id="ProtNLM"/>
    </source>
</evidence>
<reference evidence="2 3" key="1">
    <citation type="submission" date="2018-06" db="EMBL/GenBank/DDBJ databases">
        <authorList>
            <consortium name="Pathogen Informatics"/>
            <person name="Doyle S."/>
        </authorList>
    </citation>
    <scope>NUCLEOTIDE SEQUENCE [LARGE SCALE GENOMIC DNA]</scope>
    <source>
        <strain evidence="2 3">NCTC12961</strain>
    </source>
</reference>
<organism evidence="2 3">
    <name type="scientific">Serratia plymuthica</name>
    <dbReference type="NCBI Taxonomy" id="82996"/>
    <lineage>
        <taxon>Bacteria</taxon>
        <taxon>Pseudomonadati</taxon>
        <taxon>Pseudomonadota</taxon>
        <taxon>Gammaproteobacteria</taxon>
        <taxon>Enterobacterales</taxon>
        <taxon>Yersiniaceae</taxon>
        <taxon>Serratia</taxon>
    </lineage>
</organism>
<dbReference type="EMBL" id="CP065673">
    <property type="protein sequence ID" value="QPS19805.1"/>
    <property type="molecule type" value="Genomic_DNA"/>
</dbReference>
<accession>A0A2X4Y683</accession>
<evidence type="ECO:0000313" key="4">
    <source>
        <dbReference type="Proteomes" id="UP000594967"/>
    </source>
</evidence>
<evidence type="ECO:0000313" key="2">
    <source>
        <dbReference type="EMBL" id="SQI44014.1"/>
    </source>
</evidence>
<protein>
    <recommendedName>
        <fullName evidence="5">WYL domain-containing protein</fullName>
    </recommendedName>
</protein>
<reference evidence="1 4" key="2">
    <citation type="submission" date="2020-12" db="EMBL/GenBank/DDBJ databases">
        <title>FDA dAtabase for Regulatory Grade micrObial Sequences (FDA-ARGOS): Supporting development and validation of Infectious Disease Dx tests.</title>
        <authorList>
            <person name="Sproer C."/>
            <person name="Gronow S."/>
            <person name="Severitt S."/>
            <person name="Schroder I."/>
            <person name="Tallon L."/>
            <person name="Sadzewicz L."/>
            <person name="Zhao X."/>
            <person name="Boylan J."/>
            <person name="Ott S."/>
            <person name="Bowen H."/>
            <person name="Vavikolanu K."/>
            <person name="Mehta A."/>
            <person name="Aluvathingal J."/>
            <person name="Nadendla S."/>
            <person name="Lowell S."/>
            <person name="Myers T."/>
            <person name="Yan Y."/>
            <person name="Sichtig H."/>
        </authorList>
    </citation>
    <scope>NUCLEOTIDE SEQUENCE [LARGE SCALE GENOMIC DNA]</scope>
    <source>
        <strain evidence="1 4">FDAARGOS_907</strain>
    </source>
</reference>
<dbReference type="RefSeq" id="WP_063201320.1">
    <property type="nucleotide sequence ID" value="NZ_CAMITG010000004.1"/>
</dbReference>
<gene>
    <name evidence="1" type="ORF">I6G64_19835</name>
    <name evidence="2" type="ORF">NCTC12961_04208</name>
</gene>
<keyword evidence="4" id="KW-1185">Reference proteome</keyword>